<feature type="region of interest" description="Disordered" evidence="1">
    <location>
        <begin position="577"/>
        <end position="624"/>
    </location>
</feature>
<feature type="compositionally biased region" description="Polar residues" evidence="1">
    <location>
        <begin position="143"/>
        <end position="167"/>
    </location>
</feature>
<feature type="region of interest" description="Disordered" evidence="1">
    <location>
        <begin position="225"/>
        <end position="262"/>
    </location>
</feature>
<dbReference type="OrthoDB" id="2555519at2759"/>
<feature type="compositionally biased region" description="Polar residues" evidence="1">
    <location>
        <begin position="57"/>
        <end position="66"/>
    </location>
</feature>
<dbReference type="AlphaFoldDB" id="A0A0H2RT95"/>
<dbReference type="STRING" id="27342.A0A0H2RT95"/>
<keyword evidence="3" id="KW-1185">Reference proteome</keyword>
<name>A0A0H2RT95_9AGAM</name>
<feature type="compositionally biased region" description="Low complexity" evidence="1">
    <location>
        <begin position="337"/>
        <end position="360"/>
    </location>
</feature>
<organism evidence="2 3">
    <name type="scientific">Schizopora paradoxa</name>
    <dbReference type="NCBI Taxonomy" id="27342"/>
    <lineage>
        <taxon>Eukaryota</taxon>
        <taxon>Fungi</taxon>
        <taxon>Dikarya</taxon>
        <taxon>Basidiomycota</taxon>
        <taxon>Agaricomycotina</taxon>
        <taxon>Agaricomycetes</taxon>
        <taxon>Hymenochaetales</taxon>
        <taxon>Schizoporaceae</taxon>
        <taxon>Schizopora</taxon>
    </lineage>
</organism>
<feature type="compositionally biased region" description="Low complexity" evidence="1">
    <location>
        <begin position="232"/>
        <end position="259"/>
    </location>
</feature>
<feature type="compositionally biased region" description="Low complexity" evidence="1">
    <location>
        <begin position="173"/>
        <end position="201"/>
    </location>
</feature>
<proteinExistence type="predicted"/>
<protein>
    <submittedName>
        <fullName evidence="2">Uncharacterized protein</fullName>
    </submittedName>
</protein>
<sequence>MDAQFKRKVMAKVELGKPRAQVTLTRPVSPLKAPSIASSVSASPAASPTAIRPRAQISGSAKTNTARKPASQPAVANRPARSGALTPRSQSPTKQLEAVKVTVNGRLSPALSTVSRLRSKTNPSSVTGSASSLPPTPRLPNMPTASTSNSATPIPATTSDPILSSTPIRIRHASISSMSEIMASSPQNRLLSPPSSSLSTTHDSDTPSASPMRIKAKVTSIVKAKPSTPVTPSFSPASPPQQQQLPSPTPSINSSPNIPATRRIGRTSSVSSLSAFNPIYPISVSHPSGNPHRFSTQRAASPFRRQPLPFSSPVNSPDKENTNPDPASIPLPPLSPPSSTLSFSSHSSTSRSSLSSTSHTTAPTFQISVDGLNTSPTLKNGWLDDAVRGRANSVASFDPSYERRSNNGDAVMEEERKQKAEAKSNRKIADLEITNSSLLAINASLEASKHKQAKEIRELRKKLRETRLVLPPKVYREMRDNHGSDSFYADERIDDDEDDDEEEGESDNEAEDEAHLGADDATYMRVRALISGLLESGRQALESKPEDFEPAAKGSKVTRVLHEVEARTWRAEAYDMSSDALMNKDDAESSDLSSDEDDIVFDTQGNGSSRSEDEVEEMVGSSFK</sequence>
<feature type="compositionally biased region" description="Acidic residues" evidence="1">
    <location>
        <begin position="492"/>
        <end position="512"/>
    </location>
</feature>
<reference evidence="2 3" key="1">
    <citation type="submission" date="2015-04" db="EMBL/GenBank/DDBJ databases">
        <title>Complete genome sequence of Schizopora paradoxa KUC8140, a cosmopolitan wood degrader in East Asia.</title>
        <authorList>
            <consortium name="DOE Joint Genome Institute"/>
            <person name="Min B."/>
            <person name="Park H."/>
            <person name="Jang Y."/>
            <person name="Kim J.-J."/>
            <person name="Kim K.H."/>
            <person name="Pangilinan J."/>
            <person name="Lipzen A."/>
            <person name="Riley R."/>
            <person name="Grigoriev I.V."/>
            <person name="Spatafora J.W."/>
            <person name="Choi I.-G."/>
        </authorList>
    </citation>
    <scope>NUCLEOTIDE SEQUENCE [LARGE SCALE GENOMIC DNA]</scope>
    <source>
        <strain evidence="2 3">KUC8140</strain>
    </source>
</reference>
<feature type="region of interest" description="Disordered" evidence="1">
    <location>
        <begin position="283"/>
        <end position="360"/>
    </location>
</feature>
<feature type="region of interest" description="Disordered" evidence="1">
    <location>
        <begin position="398"/>
        <end position="423"/>
    </location>
</feature>
<evidence type="ECO:0000256" key="1">
    <source>
        <dbReference type="SAM" id="MobiDB-lite"/>
    </source>
</evidence>
<feature type="compositionally biased region" description="Polar residues" evidence="1">
    <location>
        <begin position="110"/>
        <end position="133"/>
    </location>
</feature>
<feature type="region of interest" description="Disordered" evidence="1">
    <location>
        <begin position="25"/>
        <end position="213"/>
    </location>
</feature>
<dbReference type="EMBL" id="KQ085935">
    <property type="protein sequence ID" value="KLO15039.1"/>
    <property type="molecule type" value="Genomic_DNA"/>
</dbReference>
<feature type="compositionally biased region" description="Polar residues" evidence="1">
    <location>
        <begin position="285"/>
        <end position="299"/>
    </location>
</feature>
<feature type="compositionally biased region" description="Low complexity" evidence="1">
    <location>
        <begin position="33"/>
        <end position="55"/>
    </location>
</feature>
<evidence type="ECO:0000313" key="3">
    <source>
        <dbReference type="Proteomes" id="UP000053477"/>
    </source>
</evidence>
<evidence type="ECO:0000313" key="2">
    <source>
        <dbReference type="EMBL" id="KLO15039.1"/>
    </source>
</evidence>
<feature type="compositionally biased region" description="Pro residues" evidence="1">
    <location>
        <begin position="327"/>
        <end position="336"/>
    </location>
</feature>
<accession>A0A0H2RT95</accession>
<feature type="region of interest" description="Disordered" evidence="1">
    <location>
        <begin position="479"/>
        <end position="521"/>
    </location>
</feature>
<dbReference type="InParanoid" id="A0A0H2RT95"/>
<feature type="compositionally biased region" description="Basic and acidic residues" evidence="1">
    <location>
        <begin position="413"/>
        <end position="423"/>
    </location>
</feature>
<dbReference type="Proteomes" id="UP000053477">
    <property type="component" value="Unassembled WGS sequence"/>
</dbReference>
<gene>
    <name evidence="2" type="ORF">SCHPADRAFT_996147</name>
</gene>